<evidence type="ECO:0000256" key="14">
    <source>
        <dbReference type="ARBA" id="ARBA00023034"/>
    </source>
</evidence>
<evidence type="ECO:0000256" key="19">
    <source>
        <dbReference type="ARBA" id="ARBA00025833"/>
    </source>
</evidence>
<dbReference type="GO" id="GO:0004180">
    <property type="term" value="F:carboxypeptidase activity"/>
    <property type="evidence" value="ECO:0007669"/>
    <property type="project" value="UniProtKB-KW"/>
</dbReference>
<keyword evidence="11" id="KW-0378">Hydrolase</keyword>
<dbReference type="GO" id="GO:0005764">
    <property type="term" value="C:lysosome"/>
    <property type="evidence" value="ECO:0007669"/>
    <property type="project" value="UniProtKB-SubCell"/>
</dbReference>
<evidence type="ECO:0000256" key="18">
    <source>
        <dbReference type="ARBA" id="ARBA00023228"/>
    </source>
</evidence>
<evidence type="ECO:0000256" key="12">
    <source>
        <dbReference type="ARBA" id="ARBA00022824"/>
    </source>
</evidence>
<evidence type="ECO:0000256" key="2">
    <source>
        <dbReference type="ARBA" id="ARBA00004371"/>
    </source>
</evidence>
<accession>A0A936K6R1</accession>
<dbReference type="GO" id="GO:0006508">
    <property type="term" value="P:proteolysis"/>
    <property type="evidence" value="ECO:0007669"/>
    <property type="project" value="UniProtKB-KW"/>
</dbReference>
<dbReference type="SUPFAM" id="SSF52025">
    <property type="entry name" value="PA domain"/>
    <property type="match status" value="1"/>
</dbReference>
<dbReference type="InterPro" id="IPR039866">
    <property type="entry name" value="CPQ"/>
</dbReference>
<evidence type="ECO:0000256" key="1">
    <source>
        <dbReference type="ARBA" id="ARBA00004240"/>
    </source>
</evidence>
<comment type="caution">
    <text evidence="22">The sequence shown here is derived from an EMBL/GenBank/DDBJ whole genome shotgun (WGS) entry which is preliminary data.</text>
</comment>
<keyword evidence="17" id="KW-0325">Glycoprotein</keyword>
<dbReference type="EMBL" id="JADKCH010000033">
    <property type="protein sequence ID" value="MBK8574023.1"/>
    <property type="molecule type" value="Genomic_DNA"/>
</dbReference>
<dbReference type="Gene3D" id="3.50.30.30">
    <property type="match status" value="1"/>
</dbReference>
<keyword evidence="12" id="KW-0256">Endoplasmic reticulum</keyword>
<dbReference type="GO" id="GO:0005615">
    <property type="term" value="C:extracellular space"/>
    <property type="evidence" value="ECO:0007669"/>
    <property type="project" value="TreeGrafter"/>
</dbReference>
<evidence type="ECO:0000256" key="7">
    <source>
        <dbReference type="ARBA" id="ARBA00022645"/>
    </source>
</evidence>
<dbReference type="PANTHER" id="PTHR12053:SF3">
    <property type="entry name" value="CARBOXYPEPTIDASE Q"/>
    <property type="match status" value="1"/>
</dbReference>
<keyword evidence="7" id="KW-0121">Carboxypeptidase</keyword>
<evidence type="ECO:0000256" key="5">
    <source>
        <dbReference type="ARBA" id="ARBA00014116"/>
    </source>
</evidence>
<dbReference type="InterPro" id="IPR046450">
    <property type="entry name" value="PA_dom_sf"/>
</dbReference>
<evidence type="ECO:0000256" key="4">
    <source>
        <dbReference type="ARBA" id="ARBA00004613"/>
    </source>
</evidence>
<keyword evidence="10" id="KW-0732">Signal</keyword>
<evidence type="ECO:0000256" key="6">
    <source>
        <dbReference type="ARBA" id="ARBA00022525"/>
    </source>
</evidence>
<dbReference type="GO" id="GO:0046872">
    <property type="term" value="F:metal ion binding"/>
    <property type="evidence" value="ECO:0007669"/>
    <property type="project" value="UniProtKB-KW"/>
</dbReference>
<organism evidence="22 23">
    <name type="scientific">Candidatus Geothrix odensensis</name>
    <dbReference type="NCBI Taxonomy" id="2954440"/>
    <lineage>
        <taxon>Bacteria</taxon>
        <taxon>Pseudomonadati</taxon>
        <taxon>Acidobacteriota</taxon>
        <taxon>Holophagae</taxon>
        <taxon>Holophagales</taxon>
        <taxon>Holophagaceae</taxon>
        <taxon>Geothrix</taxon>
    </lineage>
</organism>
<feature type="domain" description="Peptidase M28" evidence="21">
    <location>
        <begin position="249"/>
        <end position="444"/>
    </location>
</feature>
<dbReference type="Proteomes" id="UP000709959">
    <property type="component" value="Unassembled WGS sequence"/>
</dbReference>
<evidence type="ECO:0000256" key="3">
    <source>
        <dbReference type="ARBA" id="ARBA00004555"/>
    </source>
</evidence>
<dbReference type="GO" id="GO:0070573">
    <property type="term" value="F:metallodipeptidase activity"/>
    <property type="evidence" value="ECO:0007669"/>
    <property type="project" value="InterPro"/>
</dbReference>
<evidence type="ECO:0000256" key="11">
    <source>
        <dbReference type="ARBA" id="ARBA00022801"/>
    </source>
</evidence>
<evidence type="ECO:0000256" key="10">
    <source>
        <dbReference type="ARBA" id="ARBA00022729"/>
    </source>
</evidence>
<dbReference type="PANTHER" id="PTHR12053">
    <property type="entry name" value="PROTEASE FAMILY M28 PLASMA GLUTAMATE CARBOXYPEPTIDASE-RELATED"/>
    <property type="match status" value="1"/>
</dbReference>
<evidence type="ECO:0000256" key="8">
    <source>
        <dbReference type="ARBA" id="ARBA00022670"/>
    </source>
</evidence>
<dbReference type="Gene3D" id="3.40.630.10">
    <property type="entry name" value="Zn peptidases"/>
    <property type="match status" value="1"/>
</dbReference>
<evidence type="ECO:0000256" key="9">
    <source>
        <dbReference type="ARBA" id="ARBA00022723"/>
    </source>
</evidence>
<evidence type="ECO:0000256" key="13">
    <source>
        <dbReference type="ARBA" id="ARBA00022833"/>
    </source>
</evidence>
<keyword evidence="15" id="KW-0482">Metalloprotease</keyword>
<comment type="subunit">
    <text evidence="19">Homodimer. The monomeric form is inactive while the homodimer is active.</text>
</comment>
<keyword evidence="8" id="KW-0645">Protease</keyword>
<evidence type="ECO:0000256" key="16">
    <source>
        <dbReference type="ARBA" id="ARBA00023145"/>
    </source>
</evidence>
<dbReference type="SUPFAM" id="SSF53187">
    <property type="entry name" value="Zn-dependent exopeptidases"/>
    <property type="match status" value="1"/>
</dbReference>
<keyword evidence="13" id="KW-0862">Zinc</keyword>
<dbReference type="GO" id="GO:0043171">
    <property type="term" value="P:peptide catabolic process"/>
    <property type="evidence" value="ECO:0007669"/>
    <property type="project" value="TreeGrafter"/>
</dbReference>
<reference evidence="22 23" key="1">
    <citation type="submission" date="2020-10" db="EMBL/GenBank/DDBJ databases">
        <title>Connecting structure to function with the recovery of over 1000 high-quality activated sludge metagenome-assembled genomes encoding full-length rRNA genes using long-read sequencing.</title>
        <authorList>
            <person name="Singleton C.M."/>
            <person name="Petriglieri F."/>
            <person name="Kristensen J.M."/>
            <person name="Kirkegaard R.H."/>
            <person name="Michaelsen T.Y."/>
            <person name="Andersen M.H."/>
            <person name="Karst S.M."/>
            <person name="Dueholm M.S."/>
            <person name="Nielsen P.H."/>
            <person name="Albertsen M."/>
        </authorList>
    </citation>
    <scope>NUCLEOTIDE SEQUENCE [LARGE SCALE GENOMIC DNA]</scope>
    <source>
        <strain evidence="22">OdNE_18-Q3-R46-58_MAXAC.008</strain>
    </source>
</reference>
<keyword evidence="16" id="KW-0865">Zymogen</keyword>
<gene>
    <name evidence="22" type="ORF">IPN91_15700</name>
</gene>
<keyword evidence="6" id="KW-0964">Secreted</keyword>
<keyword evidence="18" id="KW-0458">Lysosome</keyword>
<dbReference type="AlphaFoldDB" id="A0A936K6R1"/>
<evidence type="ECO:0000256" key="15">
    <source>
        <dbReference type="ARBA" id="ARBA00023049"/>
    </source>
</evidence>
<evidence type="ECO:0000313" key="23">
    <source>
        <dbReference type="Proteomes" id="UP000709959"/>
    </source>
</evidence>
<protein>
    <recommendedName>
        <fullName evidence="5">Carboxypeptidase Q</fullName>
    </recommendedName>
    <alternativeName>
        <fullName evidence="20">Plasma glutamate carboxypeptidase</fullName>
    </alternativeName>
</protein>
<evidence type="ECO:0000256" key="20">
    <source>
        <dbReference type="ARBA" id="ARBA00033328"/>
    </source>
</evidence>
<evidence type="ECO:0000256" key="17">
    <source>
        <dbReference type="ARBA" id="ARBA00023180"/>
    </source>
</evidence>
<evidence type="ECO:0000259" key="21">
    <source>
        <dbReference type="Pfam" id="PF04389"/>
    </source>
</evidence>
<dbReference type="Pfam" id="PF04389">
    <property type="entry name" value="Peptidase_M28"/>
    <property type="match status" value="1"/>
</dbReference>
<sequence length="456" mass="48748">MNPFRRLLPCLIAVQLGAQAPPADPRPVAERLRAEAFRTHGAYEDLAWLCDRIGPRLSGSPQLDQAIAWAQSRLKAAGLVNVRAEPVMVPHWVRGHESAELLLPTPTRLNILGLGGSVGTPEGGLTADVAVVGSFDELDQLGEAVKGKIVLFDVPFKGYGHTVVYRHDGAARAAKYGAVGALVRSVGPVSLDTPHTGAMDYDPAFPKIPTAAVTLEASTQMRRMQQRGERIQMRLVMGAKTLPDALSANVVAEIPGTEKPDEVVILSGHLDSWDVGQGAQDDGAGTVIAMEAARLIQRLGLKPRRTIRVVLWTNEENGLRGGKAYRDAHRAELKDIVAAVETDSGSERIKAFSLELRKATPEAKAAALATLKSFERALAPFGPVDLRLGGSGADVSPMVAEGVPGIGVSHAATRYFDIHHTHADTFDKVEKDDLAHNAAVLATFALALAQSEARFR</sequence>
<proteinExistence type="predicted"/>
<name>A0A936K6R1_9BACT</name>
<dbReference type="InterPro" id="IPR007484">
    <property type="entry name" value="Peptidase_M28"/>
</dbReference>
<evidence type="ECO:0000313" key="22">
    <source>
        <dbReference type="EMBL" id="MBK8574023.1"/>
    </source>
</evidence>
<keyword evidence="14" id="KW-0333">Golgi apparatus</keyword>
<comment type="subcellular location">
    <subcellularLocation>
        <location evidence="1">Endoplasmic reticulum</location>
    </subcellularLocation>
    <subcellularLocation>
        <location evidence="3">Golgi apparatus</location>
    </subcellularLocation>
    <subcellularLocation>
        <location evidence="2">Lysosome</location>
    </subcellularLocation>
    <subcellularLocation>
        <location evidence="4">Secreted</location>
    </subcellularLocation>
</comment>
<keyword evidence="9" id="KW-0479">Metal-binding</keyword>